<dbReference type="SUPFAM" id="SSF116726">
    <property type="entry name" value="TrkA C-terminal domain-like"/>
    <property type="match status" value="2"/>
</dbReference>
<keyword evidence="4" id="KW-0677">Repeat</keyword>
<comment type="subcellular location">
    <subcellularLocation>
        <location evidence="1">Membrane</location>
        <topology evidence="1">Multi-pass membrane protein</topology>
    </subcellularLocation>
</comment>
<dbReference type="RefSeq" id="WP_076959627.1">
    <property type="nucleotide sequence ID" value="NZ_MLCO01000269.1"/>
</dbReference>
<dbReference type="Gene3D" id="3.30.70.1450">
    <property type="entry name" value="Regulator of K+ conductance, C-terminal domain"/>
    <property type="match status" value="2"/>
</dbReference>
<evidence type="ECO:0000313" key="9">
    <source>
        <dbReference type="EMBL" id="ONG47576.1"/>
    </source>
</evidence>
<dbReference type="PANTHER" id="PTHR43652">
    <property type="entry name" value="BASIC AMINO ACID ANTIPORTER YFCC-RELATED"/>
    <property type="match status" value="1"/>
</dbReference>
<evidence type="ECO:0000256" key="4">
    <source>
        <dbReference type="ARBA" id="ARBA00022737"/>
    </source>
</evidence>
<accession>A0A1V2GYH7</accession>
<dbReference type="PANTHER" id="PTHR43652:SF2">
    <property type="entry name" value="BASIC AMINO ACID ANTIPORTER YFCC-RELATED"/>
    <property type="match status" value="1"/>
</dbReference>
<dbReference type="Pfam" id="PF03600">
    <property type="entry name" value="CitMHS"/>
    <property type="match status" value="1"/>
</dbReference>
<feature type="transmembrane region" description="Helical" evidence="7">
    <location>
        <begin position="449"/>
        <end position="468"/>
    </location>
</feature>
<dbReference type="OrthoDB" id="9809303at2"/>
<feature type="transmembrane region" description="Helical" evidence="7">
    <location>
        <begin position="94"/>
        <end position="122"/>
    </location>
</feature>
<keyword evidence="5 7" id="KW-1133">Transmembrane helix</keyword>
<keyword evidence="10" id="KW-1185">Reference proteome</keyword>
<dbReference type="GO" id="GO:0005886">
    <property type="term" value="C:plasma membrane"/>
    <property type="evidence" value="ECO:0007669"/>
    <property type="project" value="TreeGrafter"/>
</dbReference>
<feature type="transmembrane region" description="Helical" evidence="7">
    <location>
        <begin position="488"/>
        <end position="505"/>
    </location>
</feature>
<feature type="transmembrane region" description="Helical" evidence="7">
    <location>
        <begin position="573"/>
        <end position="593"/>
    </location>
</feature>
<dbReference type="PROSITE" id="PS01271">
    <property type="entry name" value="NA_SULFATE"/>
    <property type="match status" value="1"/>
</dbReference>
<evidence type="ECO:0000256" key="5">
    <source>
        <dbReference type="ARBA" id="ARBA00022989"/>
    </source>
</evidence>
<evidence type="ECO:0000256" key="3">
    <source>
        <dbReference type="ARBA" id="ARBA00022692"/>
    </source>
</evidence>
<feature type="transmembrane region" description="Helical" evidence="7">
    <location>
        <begin position="52"/>
        <end position="74"/>
    </location>
</feature>
<comment type="caution">
    <text evidence="9">The sequence shown here is derived from an EMBL/GenBank/DDBJ whole genome shotgun (WGS) entry which is preliminary data.</text>
</comment>
<feature type="domain" description="RCK C-terminal" evidence="8">
    <location>
        <begin position="204"/>
        <end position="288"/>
    </location>
</feature>
<dbReference type="InterPro" id="IPR036721">
    <property type="entry name" value="RCK_C_sf"/>
</dbReference>
<evidence type="ECO:0000256" key="6">
    <source>
        <dbReference type="ARBA" id="ARBA00023136"/>
    </source>
</evidence>
<organism evidence="9 10">
    <name type="scientific">Teichococcus deserti</name>
    <dbReference type="NCBI Taxonomy" id="1817963"/>
    <lineage>
        <taxon>Bacteria</taxon>
        <taxon>Pseudomonadati</taxon>
        <taxon>Pseudomonadota</taxon>
        <taxon>Alphaproteobacteria</taxon>
        <taxon>Acetobacterales</taxon>
        <taxon>Roseomonadaceae</taxon>
        <taxon>Roseomonas</taxon>
    </lineage>
</organism>
<dbReference type="PROSITE" id="PS51202">
    <property type="entry name" value="RCK_C"/>
    <property type="match status" value="2"/>
</dbReference>
<dbReference type="InterPro" id="IPR051679">
    <property type="entry name" value="DASS-Related_Transporters"/>
</dbReference>
<sequence>MTTDQIIVSGLTLLALAGFLTPWLRYDLVALLLLLALVLTGQADAEQAFLGFAEPAVITVAAVLAISRALQMAGTVDLLLRHLGGMRGRPRLQVAAQTGLCAGFSAFMNNVGALALFMPVALRNAWREGYGASRALMPLAFGSVLGGLVTLIGTPPNLIISAIRRERTELGPYALFDFAWVGLPVALAGLAYLVFASRLLPARDGGAREADAGDYVAEARLGPKSRAIGLRLRLLEEMGEGDVTVVGLFRGESRSLAPAGETRLQEGDVLLLQGAPEALKSLVEAAGLALAEEARPEDGTPLAGLRALVAEDLEAVEVVLRPGSALIGQSPAALRLRSQHGVNLLAVSRQGRRVAERMAGIRLRSGDVLLLQVARDRRAAAFQALSLLPLAERGLTLGRPARALLAGCLFIAGIVLVLFDLVPAHIAFPLVLAAMLVCRVATPEAAYGAVDWPVIVLLGALFPLGQAMEGSGTLKLLVDSLAGPAAALPGWALVGATMLACMLLSEIMANNATVLLMAPLALGLGEAAGVSPDAMLMAVCLGTSCTFLSPIGHQSNTLVMEPGGYRFADYPRFGAPLALLCLGLATPLIMLVWG</sequence>
<gene>
    <name evidence="9" type="ORF">BKE38_23000</name>
</gene>
<dbReference type="InterPro" id="IPR031312">
    <property type="entry name" value="Na/sul_symport_CS"/>
</dbReference>
<keyword evidence="2" id="KW-0813">Transport</keyword>
<evidence type="ECO:0000256" key="2">
    <source>
        <dbReference type="ARBA" id="ARBA00022448"/>
    </source>
</evidence>
<evidence type="ECO:0000313" key="10">
    <source>
        <dbReference type="Proteomes" id="UP000188879"/>
    </source>
</evidence>
<dbReference type="InterPro" id="IPR004680">
    <property type="entry name" value="Cit_transptr-like_dom"/>
</dbReference>
<evidence type="ECO:0000256" key="1">
    <source>
        <dbReference type="ARBA" id="ARBA00004141"/>
    </source>
</evidence>
<dbReference type="Proteomes" id="UP000188879">
    <property type="component" value="Unassembled WGS sequence"/>
</dbReference>
<feature type="transmembrane region" description="Helical" evidence="7">
    <location>
        <begin position="173"/>
        <end position="195"/>
    </location>
</feature>
<proteinExistence type="predicted"/>
<feature type="transmembrane region" description="Helical" evidence="7">
    <location>
        <begin position="512"/>
        <end position="528"/>
    </location>
</feature>
<evidence type="ECO:0000256" key="7">
    <source>
        <dbReference type="SAM" id="Phobius"/>
    </source>
</evidence>
<dbReference type="EMBL" id="MLCO01000269">
    <property type="protein sequence ID" value="ONG47576.1"/>
    <property type="molecule type" value="Genomic_DNA"/>
</dbReference>
<dbReference type="Pfam" id="PF02080">
    <property type="entry name" value="TrkA_C"/>
    <property type="match status" value="2"/>
</dbReference>
<evidence type="ECO:0000259" key="8">
    <source>
        <dbReference type="PROSITE" id="PS51202"/>
    </source>
</evidence>
<dbReference type="GO" id="GO:0006813">
    <property type="term" value="P:potassium ion transport"/>
    <property type="evidence" value="ECO:0007669"/>
    <property type="project" value="InterPro"/>
</dbReference>
<keyword evidence="3 7" id="KW-0812">Transmembrane</keyword>
<dbReference type="AlphaFoldDB" id="A0A1V2GYH7"/>
<keyword evidence="6 7" id="KW-0472">Membrane</keyword>
<dbReference type="InterPro" id="IPR006037">
    <property type="entry name" value="RCK_C"/>
</dbReference>
<dbReference type="GO" id="GO:0008324">
    <property type="term" value="F:monoatomic cation transmembrane transporter activity"/>
    <property type="evidence" value="ECO:0007669"/>
    <property type="project" value="InterPro"/>
</dbReference>
<reference evidence="9 10" key="1">
    <citation type="submission" date="2016-10" db="EMBL/GenBank/DDBJ databases">
        <title>Draft Genome sequence of Roseomonas sp. strain M3.</title>
        <authorList>
            <person name="Subhash Y."/>
            <person name="Lee S."/>
        </authorList>
    </citation>
    <scope>NUCLEOTIDE SEQUENCE [LARGE SCALE GENOMIC DNA]</scope>
    <source>
        <strain evidence="9 10">M3</strain>
    </source>
</reference>
<feature type="domain" description="RCK C-terminal" evidence="8">
    <location>
        <begin position="303"/>
        <end position="388"/>
    </location>
</feature>
<feature type="transmembrane region" description="Helical" evidence="7">
    <location>
        <begin position="134"/>
        <end position="153"/>
    </location>
</feature>
<name>A0A1V2GYH7_9PROT</name>
<protein>
    <recommendedName>
        <fullName evidence="8">RCK C-terminal domain-containing protein</fullName>
    </recommendedName>
</protein>